<dbReference type="InterPro" id="IPR016490">
    <property type="entry name" value="Tscrpt_reg_HTH_AF0396-typ3"/>
</dbReference>
<dbReference type="Proteomes" id="UP001206983">
    <property type="component" value="Unassembled WGS sequence"/>
</dbReference>
<evidence type="ECO:0000313" key="2">
    <source>
        <dbReference type="EMBL" id="MCQ6963038.1"/>
    </source>
</evidence>
<reference evidence="2 3" key="1">
    <citation type="journal article" date="2011" name="Appl. Environ. Microbiol.">
        <title>Methanogenic archaea isolated from Taiwan's Chelungpu fault.</title>
        <authorList>
            <person name="Wu S.Y."/>
            <person name="Lai M.C."/>
        </authorList>
    </citation>
    <scope>NUCLEOTIDE SEQUENCE [LARGE SCALE GENOMIC DNA]</scope>
    <source>
        <strain evidence="2 3">St545Mb</strain>
    </source>
</reference>
<keyword evidence="3" id="KW-1185">Reference proteome</keyword>
<dbReference type="InterPro" id="IPR013561">
    <property type="entry name" value="FilR1_middle_dom"/>
</dbReference>
<dbReference type="SUPFAM" id="SSF46785">
    <property type="entry name" value="Winged helix' DNA-binding domain"/>
    <property type="match status" value="1"/>
</dbReference>
<dbReference type="AlphaFoldDB" id="A0AAE3L1E2"/>
<proteinExistence type="predicted"/>
<comment type="caution">
    <text evidence="2">The sequence shown here is derived from an EMBL/GenBank/DDBJ whole genome shotgun (WGS) entry which is preliminary data.</text>
</comment>
<gene>
    <name evidence="2" type="ORF">PV02_08285</name>
</gene>
<evidence type="ECO:0000259" key="1">
    <source>
        <dbReference type="Pfam" id="PF08350"/>
    </source>
</evidence>
<dbReference type="InterPro" id="IPR036388">
    <property type="entry name" value="WH-like_DNA-bd_sf"/>
</dbReference>
<dbReference type="EMBL" id="JTEO01000004">
    <property type="protein sequence ID" value="MCQ6963038.1"/>
    <property type="molecule type" value="Genomic_DNA"/>
</dbReference>
<evidence type="ECO:0000313" key="3">
    <source>
        <dbReference type="Proteomes" id="UP001206983"/>
    </source>
</evidence>
<accession>A0AAE3L1E2</accession>
<sequence>MLTGSAVVENKKMLMSIFCSMEKINMLLLLQDSPKEKREMLKELEMSPQKLSPQLIELTKSKIVKHQDDNYELTAMGHLLVAEISSMIETMKFFHGDYWWNHNFNFIPSHLLKRLLKIRGWTKYDPAISEIYEYNKAFYEKTLLSDSVSLLSVVQPPFFFKWASEILDRGGNLSVIFELNLFNKIKEDNPEALQKLINSKHFRLYTYSELRGLFYFVQCDTCILLRPLTNDDSYDHTHLINSSMEAVQWGREIFEYYVRDSALITEI</sequence>
<dbReference type="PIRSF" id="PIRSF006692">
    <property type="entry name" value="TF_HTH_AF0396_prd"/>
    <property type="match status" value="1"/>
</dbReference>
<protein>
    <recommendedName>
        <fullName evidence="1">Methanogenesis regulatory protein FilR1 middle domain-containing protein</fullName>
    </recommendedName>
</protein>
<dbReference type="Pfam" id="PF08350">
    <property type="entry name" value="FilR1_middle"/>
    <property type="match status" value="1"/>
</dbReference>
<feature type="domain" description="Methanogenesis regulatory protein FilR1 middle" evidence="1">
    <location>
        <begin position="131"/>
        <end position="259"/>
    </location>
</feature>
<organism evidence="2 3">
    <name type="scientific">Methanolobus chelungpuianus</name>
    <dbReference type="NCBI Taxonomy" id="502115"/>
    <lineage>
        <taxon>Archaea</taxon>
        <taxon>Methanobacteriati</taxon>
        <taxon>Methanobacteriota</taxon>
        <taxon>Stenosarchaea group</taxon>
        <taxon>Methanomicrobia</taxon>
        <taxon>Methanosarcinales</taxon>
        <taxon>Methanosarcinaceae</taxon>
        <taxon>Methanolobus</taxon>
    </lineage>
</organism>
<name>A0AAE3L1E2_9EURY</name>
<dbReference type="InterPro" id="IPR036390">
    <property type="entry name" value="WH_DNA-bd_sf"/>
</dbReference>
<dbReference type="Gene3D" id="1.10.10.10">
    <property type="entry name" value="Winged helix-like DNA-binding domain superfamily/Winged helix DNA-binding domain"/>
    <property type="match status" value="1"/>
</dbReference>